<evidence type="ECO:0000313" key="2">
    <source>
        <dbReference type="EMBL" id="MBM7634479.1"/>
    </source>
</evidence>
<dbReference type="Proteomes" id="UP000741863">
    <property type="component" value="Unassembled WGS sequence"/>
</dbReference>
<keyword evidence="1" id="KW-0812">Transmembrane</keyword>
<feature type="transmembrane region" description="Helical" evidence="1">
    <location>
        <begin position="165"/>
        <end position="191"/>
    </location>
</feature>
<feature type="transmembrane region" description="Helical" evidence="1">
    <location>
        <begin position="7"/>
        <end position="32"/>
    </location>
</feature>
<accession>A0ABS2PGB3</accession>
<feature type="transmembrane region" description="Helical" evidence="1">
    <location>
        <begin position="38"/>
        <end position="58"/>
    </location>
</feature>
<evidence type="ECO:0000256" key="1">
    <source>
        <dbReference type="SAM" id="Phobius"/>
    </source>
</evidence>
<feature type="transmembrane region" description="Helical" evidence="1">
    <location>
        <begin position="132"/>
        <end position="159"/>
    </location>
</feature>
<evidence type="ECO:0000313" key="3">
    <source>
        <dbReference type="Proteomes" id="UP000741863"/>
    </source>
</evidence>
<reference evidence="2 3" key="1">
    <citation type="submission" date="2021-01" db="EMBL/GenBank/DDBJ databases">
        <title>Genomic Encyclopedia of Type Strains, Phase IV (KMG-IV): sequencing the most valuable type-strain genomes for metagenomic binning, comparative biology and taxonomic classification.</title>
        <authorList>
            <person name="Goeker M."/>
        </authorList>
    </citation>
    <scope>NUCLEOTIDE SEQUENCE [LARGE SCALE GENOMIC DNA]</scope>
    <source>
        <strain evidence="2 3">DSM 25540</strain>
    </source>
</reference>
<keyword evidence="3" id="KW-1185">Reference proteome</keyword>
<dbReference type="EMBL" id="JAFBEC010000013">
    <property type="protein sequence ID" value="MBM7634479.1"/>
    <property type="molecule type" value="Genomic_DNA"/>
</dbReference>
<sequence>METFIYFLILLIMAAIPFLEYMVAIPVGILFMPIPTTSVIVASIIGNVITVILLIILVEKVRGWIKSKTEEPEPIKEELDTTVNATQPAQNDALHDPAVEVEQAKADKVEESSSPSRFEKQRVRARRYWDRFGLAGLSILGTGLLSSHLTALLACSFGANRAKLSLWMIISIVLWSVLLGGLIHFGVITFFE</sequence>
<keyword evidence="1" id="KW-0472">Membrane</keyword>
<keyword evidence="1" id="KW-1133">Transmembrane helix</keyword>
<dbReference type="RefSeq" id="WP_204699287.1">
    <property type="nucleotide sequence ID" value="NZ_JAFBEC010000013.1"/>
</dbReference>
<organism evidence="2 3">
    <name type="scientific">Geomicrobium sediminis</name>
    <dbReference type="NCBI Taxonomy" id="1347788"/>
    <lineage>
        <taxon>Bacteria</taxon>
        <taxon>Bacillati</taxon>
        <taxon>Bacillota</taxon>
        <taxon>Bacilli</taxon>
        <taxon>Bacillales</taxon>
        <taxon>Geomicrobium</taxon>
    </lineage>
</organism>
<proteinExistence type="predicted"/>
<comment type="caution">
    <text evidence="2">The sequence shown here is derived from an EMBL/GenBank/DDBJ whole genome shotgun (WGS) entry which is preliminary data.</text>
</comment>
<protein>
    <submittedName>
        <fullName evidence="2">Membrane protein</fullName>
    </submittedName>
</protein>
<gene>
    <name evidence="2" type="ORF">JOD17_003598</name>
</gene>
<name>A0ABS2PGB3_9BACL</name>